<dbReference type="CDD" id="cd14948">
    <property type="entry name" value="BACON"/>
    <property type="match status" value="2"/>
</dbReference>
<feature type="domain" description="Glycoside hydrolase family 5" evidence="5">
    <location>
        <begin position="233"/>
        <end position="527"/>
    </location>
</feature>
<dbReference type="Proteomes" id="UP000560658">
    <property type="component" value="Unassembled WGS sequence"/>
</dbReference>
<dbReference type="InterPro" id="IPR001547">
    <property type="entry name" value="Glyco_hydro_5"/>
</dbReference>
<accession>A0A840CWD4</accession>
<organism evidence="7 8">
    <name type="scientific">Bacteroides reticulotermitis</name>
    <dbReference type="NCBI Taxonomy" id="1133319"/>
    <lineage>
        <taxon>Bacteria</taxon>
        <taxon>Pseudomonadati</taxon>
        <taxon>Bacteroidota</taxon>
        <taxon>Bacteroidia</taxon>
        <taxon>Bacteroidales</taxon>
        <taxon>Bacteroidaceae</taxon>
        <taxon>Bacteroides</taxon>
    </lineage>
</organism>
<keyword evidence="3 4" id="KW-0326">Glycosidase</keyword>
<evidence type="ECO:0000256" key="1">
    <source>
        <dbReference type="ARBA" id="ARBA00022729"/>
    </source>
</evidence>
<dbReference type="InterPro" id="IPR017853">
    <property type="entry name" value="GH"/>
</dbReference>
<comment type="similarity">
    <text evidence="4">Belongs to the glycosyl hydrolase 5 (cellulase A) family.</text>
</comment>
<dbReference type="PANTHER" id="PTHR31297:SF17">
    <property type="entry name" value="ENDOGLUCANASE"/>
    <property type="match status" value="1"/>
</dbReference>
<dbReference type="SUPFAM" id="SSF51445">
    <property type="entry name" value="(Trans)glycosidases"/>
    <property type="match status" value="1"/>
</dbReference>
<dbReference type="InterPro" id="IPR013783">
    <property type="entry name" value="Ig-like_fold"/>
</dbReference>
<dbReference type="InterPro" id="IPR050386">
    <property type="entry name" value="Glycosyl_hydrolase_5"/>
</dbReference>
<evidence type="ECO:0000259" key="6">
    <source>
        <dbReference type="Pfam" id="PF13004"/>
    </source>
</evidence>
<gene>
    <name evidence="7" type="ORF">GGR06_000137</name>
</gene>
<evidence type="ECO:0000256" key="2">
    <source>
        <dbReference type="ARBA" id="ARBA00022801"/>
    </source>
</evidence>
<dbReference type="GO" id="GO:0008810">
    <property type="term" value="F:cellulase activity"/>
    <property type="evidence" value="ECO:0007669"/>
    <property type="project" value="UniProtKB-EC"/>
</dbReference>
<dbReference type="InterPro" id="IPR024361">
    <property type="entry name" value="BACON"/>
</dbReference>
<keyword evidence="8" id="KW-1185">Reference proteome</keyword>
<protein>
    <submittedName>
        <fullName evidence="7">Endoglucanase</fullName>
        <ecNumber evidence="7">3.2.1.4</ecNumber>
    </submittedName>
</protein>
<dbReference type="Gene3D" id="2.60.40.10">
    <property type="entry name" value="Immunoglobulins"/>
    <property type="match status" value="2"/>
</dbReference>
<feature type="domain" description="BACON" evidence="6">
    <location>
        <begin position="54"/>
        <end position="111"/>
    </location>
</feature>
<reference evidence="7" key="1">
    <citation type="submission" date="2020-08" db="EMBL/GenBank/DDBJ databases">
        <title>Genomic Encyclopedia of Type Strains, Phase IV (KMG-IV): sequencing the most valuable type-strain genomes for metagenomic binning, comparative biology and taxonomic classification.</title>
        <authorList>
            <person name="Goeker M."/>
        </authorList>
    </citation>
    <scope>NUCLEOTIDE SEQUENCE [LARGE SCALE GENOMIC DNA]</scope>
    <source>
        <strain evidence="7">DSM 105720</strain>
    </source>
</reference>
<sequence length="569" mass="62481">MSYIHRLLVVLSIIFISCSDDSEQETDLLLSTTDLTFPQGGGSQVLLIQGGTDWSLTGVTDWCTASEVSGVGGKTFRVTITATENQTPDQRAATLTVISGTVTKTVKVTQALTLLAAKSSYTALPAGGTITVELKSKGEPSVRIGEGWISRSVTDQTRAVSSRAEVFSVEANYTGVKRTGTLIFTLDDVEEAVTIDQEPIAVPAPDRTGVESDATALAAKIKLGWNLGNSLEAVGGETAWGNPLTTQAIINLVKDAGFDAIRIPCNWSSGYLWDDVSHTIKASWLNRVKTVVDYCVNNGMVAILNIHYDGGWLEVNPTYAKQKEVNEKQHALWTQIAAFFRDYDEHLLFAGTNEVHVEGIYDNKLVTEENHTVQQSFNQTFVNAVRATGGRNAYRNLIVQAYNTNIELTAKLKMPTDQLPNRLMIEVHYYDPWEFAGSTTNAYWGEPYKNFGVTAWGGQESYADAKFASLKSNFVDKGIPVILGEYGANRHSMTNENMINSRAYYLEYITRVAKNNGAVPFYWDNGGMGNGDTADQFGIFDRKNLRIFDQPAVDALVRGATKGAYPFIR</sequence>
<proteinExistence type="inferred from homology"/>
<dbReference type="GO" id="GO:0009986">
    <property type="term" value="C:cell surface"/>
    <property type="evidence" value="ECO:0007669"/>
    <property type="project" value="TreeGrafter"/>
</dbReference>
<dbReference type="Pfam" id="PF00150">
    <property type="entry name" value="Cellulase"/>
    <property type="match status" value="1"/>
</dbReference>
<keyword evidence="1" id="KW-0732">Signal</keyword>
<dbReference type="AlphaFoldDB" id="A0A840CWD4"/>
<dbReference type="PANTHER" id="PTHR31297">
    <property type="entry name" value="GLUCAN ENDO-1,6-BETA-GLUCOSIDASE B"/>
    <property type="match status" value="1"/>
</dbReference>
<dbReference type="GO" id="GO:0009251">
    <property type="term" value="P:glucan catabolic process"/>
    <property type="evidence" value="ECO:0007669"/>
    <property type="project" value="TreeGrafter"/>
</dbReference>
<dbReference type="Gene3D" id="3.20.20.80">
    <property type="entry name" value="Glycosidases"/>
    <property type="match status" value="1"/>
</dbReference>
<evidence type="ECO:0000259" key="5">
    <source>
        <dbReference type="Pfam" id="PF00150"/>
    </source>
</evidence>
<keyword evidence="2 4" id="KW-0378">Hydrolase</keyword>
<dbReference type="GO" id="GO:0005576">
    <property type="term" value="C:extracellular region"/>
    <property type="evidence" value="ECO:0007669"/>
    <property type="project" value="TreeGrafter"/>
</dbReference>
<dbReference type="EMBL" id="JACIER010000001">
    <property type="protein sequence ID" value="MBB4042378.1"/>
    <property type="molecule type" value="Genomic_DNA"/>
</dbReference>
<name>A0A840CWD4_9BACE</name>
<feature type="domain" description="BACON" evidence="6">
    <location>
        <begin position="159"/>
        <end position="198"/>
    </location>
</feature>
<evidence type="ECO:0000313" key="7">
    <source>
        <dbReference type="EMBL" id="MBB4042378.1"/>
    </source>
</evidence>
<comment type="caution">
    <text evidence="7">The sequence shown here is derived from an EMBL/GenBank/DDBJ whole genome shotgun (WGS) entry which is preliminary data.</text>
</comment>
<evidence type="ECO:0000256" key="3">
    <source>
        <dbReference type="ARBA" id="ARBA00023295"/>
    </source>
</evidence>
<dbReference type="PROSITE" id="PS51257">
    <property type="entry name" value="PROKAR_LIPOPROTEIN"/>
    <property type="match status" value="1"/>
</dbReference>
<dbReference type="Pfam" id="PF13004">
    <property type="entry name" value="BACON"/>
    <property type="match status" value="2"/>
</dbReference>
<dbReference type="EC" id="3.2.1.4" evidence="7"/>
<evidence type="ECO:0000256" key="4">
    <source>
        <dbReference type="RuleBase" id="RU361153"/>
    </source>
</evidence>
<dbReference type="RefSeq" id="WP_183207484.1">
    <property type="nucleotide sequence ID" value="NZ_JACIER010000001.1"/>
</dbReference>
<dbReference type="GO" id="GO:0008422">
    <property type="term" value="F:beta-glucosidase activity"/>
    <property type="evidence" value="ECO:0007669"/>
    <property type="project" value="TreeGrafter"/>
</dbReference>
<evidence type="ECO:0000313" key="8">
    <source>
        <dbReference type="Proteomes" id="UP000560658"/>
    </source>
</evidence>